<gene>
    <name evidence="2" type="ORF">BCR41DRAFT_348282</name>
</gene>
<dbReference type="OrthoDB" id="2445591at2759"/>
<dbReference type="GeneID" id="33565104"/>
<sequence>MMLNRTGIAFASLQVGGLSFSARATRTSAINSNMTATLPLFQRNRLFSSTRTIAGEQQLAREPRPIPLDIGNGPSVSTAPSAGPSLQASGAEAALESNVARRTYRSSYSNGSFLDRFGGPIFSVLVYSTAATLVMHNMYHHLALEEYRIASSRKVAELEAEIAEIKAQQSSNTVQHSLGGRHEFI</sequence>
<evidence type="ECO:0000256" key="1">
    <source>
        <dbReference type="SAM" id="MobiDB-lite"/>
    </source>
</evidence>
<proteinExistence type="predicted"/>
<evidence type="ECO:0000313" key="2">
    <source>
        <dbReference type="EMBL" id="ORZ26426.1"/>
    </source>
</evidence>
<organism evidence="2 3">
    <name type="scientific">Lobosporangium transversale</name>
    <dbReference type="NCBI Taxonomy" id="64571"/>
    <lineage>
        <taxon>Eukaryota</taxon>
        <taxon>Fungi</taxon>
        <taxon>Fungi incertae sedis</taxon>
        <taxon>Mucoromycota</taxon>
        <taxon>Mortierellomycotina</taxon>
        <taxon>Mortierellomycetes</taxon>
        <taxon>Mortierellales</taxon>
        <taxon>Mortierellaceae</taxon>
        <taxon>Lobosporangium</taxon>
    </lineage>
</organism>
<dbReference type="InParanoid" id="A0A1Y2GVV1"/>
<name>A0A1Y2GVV1_9FUNG</name>
<dbReference type="Proteomes" id="UP000193648">
    <property type="component" value="Unassembled WGS sequence"/>
</dbReference>
<protein>
    <submittedName>
        <fullName evidence="2">Uncharacterized protein</fullName>
    </submittedName>
</protein>
<accession>A0A1Y2GVV1</accession>
<feature type="compositionally biased region" description="Polar residues" evidence="1">
    <location>
        <begin position="74"/>
        <end position="88"/>
    </location>
</feature>
<dbReference type="RefSeq" id="XP_021884191.1">
    <property type="nucleotide sequence ID" value="XM_022023260.1"/>
</dbReference>
<keyword evidence="3" id="KW-1185">Reference proteome</keyword>
<dbReference type="EMBL" id="MCFF01000007">
    <property type="protein sequence ID" value="ORZ26426.1"/>
    <property type="molecule type" value="Genomic_DNA"/>
</dbReference>
<reference evidence="2 3" key="1">
    <citation type="submission" date="2016-07" db="EMBL/GenBank/DDBJ databases">
        <title>Pervasive Adenine N6-methylation of Active Genes in Fungi.</title>
        <authorList>
            <consortium name="DOE Joint Genome Institute"/>
            <person name="Mondo S.J."/>
            <person name="Dannebaum R.O."/>
            <person name="Kuo R.C."/>
            <person name="Labutti K."/>
            <person name="Haridas S."/>
            <person name="Kuo A."/>
            <person name="Salamov A."/>
            <person name="Ahrendt S.R."/>
            <person name="Lipzen A."/>
            <person name="Sullivan W."/>
            <person name="Andreopoulos W.B."/>
            <person name="Clum A."/>
            <person name="Lindquist E."/>
            <person name="Daum C."/>
            <person name="Ramamoorthy G.K."/>
            <person name="Gryganskyi A."/>
            <person name="Culley D."/>
            <person name="Magnuson J.K."/>
            <person name="James T.Y."/>
            <person name="O'Malley M.A."/>
            <person name="Stajich J.E."/>
            <person name="Spatafora J.W."/>
            <person name="Visel A."/>
            <person name="Grigoriev I.V."/>
        </authorList>
    </citation>
    <scope>NUCLEOTIDE SEQUENCE [LARGE SCALE GENOMIC DNA]</scope>
    <source>
        <strain evidence="2 3">NRRL 3116</strain>
    </source>
</reference>
<comment type="caution">
    <text evidence="2">The sequence shown here is derived from an EMBL/GenBank/DDBJ whole genome shotgun (WGS) entry which is preliminary data.</text>
</comment>
<evidence type="ECO:0000313" key="3">
    <source>
        <dbReference type="Proteomes" id="UP000193648"/>
    </source>
</evidence>
<dbReference type="AlphaFoldDB" id="A0A1Y2GVV1"/>
<feature type="region of interest" description="Disordered" evidence="1">
    <location>
        <begin position="64"/>
        <end position="90"/>
    </location>
</feature>